<evidence type="ECO:0000256" key="2">
    <source>
        <dbReference type="SAM" id="Phobius"/>
    </source>
</evidence>
<keyword evidence="2" id="KW-0812">Transmembrane</keyword>
<dbReference type="WBParaSite" id="ACRNAN_Path_133.g462.t1">
    <property type="protein sequence ID" value="ACRNAN_Path_133.g462.t1"/>
    <property type="gene ID" value="ACRNAN_Path_133.g462"/>
</dbReference>
<organism evidence="3 5">
    <name type="scientific">Acrobeloides nanus</name>
    <dbReference type="NCBI Taxonomy" id="290746"/>
    <lineage>
        <taxon>Eukaryota</taxon>
        <taxon>Metazoa</taxon>
        <taxon>Ecdysozoa</taxon>
        <taxon>Nematoda</taxon>
        <taxon>Chromadorea</taxon>
        <taxon>Rhabditida</taxon>
        <taxon>Tylenchina</taxon>
        <taxon>Cephalobomorpha</taxon>
        <taxon>Cephaloboidea</taxon>
        <taxon>Cephalobidae</taxon>
        <taxon>Acrobeloides</taxon>
    </lineage>
</organism>
<keyword evidence="2" id="KW-1133">Transmembrane helix</keyword>
<proteinExistence type="predicted"/>
<dbReference type="Proteomes" id="UP000887540">
    <property type="component" value="Unplaced"/>
</dbReference>
<reference evidence="4 5" key="1">
    <citation type="submission" date="2022-11" db="UniProtKB">
        <authorList>
            <consortium name="WormBaseParasite"/>
        </authorList>
    </citation>
    <scope>IDENTIFICATION</scope>
</reference>
<evidence type="ECO:0000313" key="3">
    <source>
        <dbReference type="Proteomes" id="UP000887540"/>
    </source>
</evidence>
<keyword evidence="3" id="KW-1185">Reference proteome</keyword>
<dbReference type="WBParaSite" id="ACRNAN_Path_133.g462.t2">
    <property type="protein sequence ID" value="ACRNAN_Path_133.g462.t2"/>
    <property type="gene ID" value="ACRNAN_Path_133.g462"/>
</dbReference>
<dbReference type="AlphaFoldDB" id="A0A914BZ01"/>
<evidence type="ECO:0000256" key="1">
    <source>
        <dbReference type="SAM" id="MobiDB-lite"/>
    </source>
</evidence>
<feature type="transmembrane region" description="Helical" evidence="2">
    <location>
        <begin position="168"/>
        <end position="200"/>
    </location>
</feature>
<feature type="region of interest" description="Disordered" evidence="1">
    <location>
        <begin position="40"/>
        <end position="74"/>
    </location>
</feature>
<accession>A0A914BZ01</accession>
<feature type="compositionally biased region" description="Basic and acidic residues" evidence="1">
    <location>
        <begin position="52"/>
        <end position="61"/>
    </location>
</feature>
<feature type="transmembrane region" description="Helical" evidence="2">
    <location>
        <begin position="131"/>
        <end position="156"/>
    </location>
</feature>
<sequence length="244" mass="28369">MFYPVDKIGNDSPRFLSPEQLAGNLLKNDLMTRTNNNHTIYNIDLTPKPKPKKVEKEKPEKSEEEIKDEEKNKRDEVRKEEIIEDIVDLLEKTMNPRRLLLALVEGLLAIYSFISGFVFLKPVKENQGEIFRLFIVLIIFGIFDFLAFVTFILSCCQTQMALRRLRRGVQIICGLCTFFFFILVVLVTFIVGIIGFYKAVYLYSSVKYTDDTNMYYISPFAYRSTLAVFTLHLVITVSKYCCCR</sequence>
<evidence type="ECO:0000313" key="5">
    <source>
        <dbReference type="WBParaSite" id="ACRNAN_Path_133.g462.t2"/>
    </source>
</evidence>
<feature type="transmembrane region" description="Helical" evidence="2">
    <location>
        <begin position="220"/>
        <end position="242"/>
    </location>
</feature>
<protein>
    <submittedName>
        <fullName evidence="4 5">Uncharacterized protein</fullName>
    </submittedName>
</protein>
<name>A0A914BZ01_9BILA</name>
<keyword evidence="2" id="KW-0472">Membrane</keyword>
<feature type="transmembrane region" description="Helical" evidence="2">
    <location>
        <begin position="99"/>
        <end position="119"/>
    </location>
</feature>
<evidence type="ECO:0000313" key="4">
    <source>
        <dbReference type="WBParaSite" id="ACRNAN_Path_133.g462.t1"/>
    </source>
</evidence>